<dbReference type="Proteomes" id="UP000244900">
    <property type="component" value="Chromosome"/>
</dbReference>
<organism evidence="1 2">
    <name type="scientific">Streptomyces tirandamycinicus</name>
    <dbReference type="NCBI Taxonomy" id="2174846"/>
    <lineage>
        <taxon>Bacteria</taxon>
        <taxon>Bacillati</taxon>
        <taxon>Actinomycetota</taxon>
        <taxon>Actinomycetes</taxon>
        <taxon>Kitasatosporales</taxon>
        <taxon>Streptomycetaceae</taxon>
        <taxon>Streptomyces</taxon>
    </lineage>
</organism>
<name>A0A2S1T3G5_9ACTN</name>
<dbReference type="KEGG" id="stir:DDW44_27500"/>
<evidence type="ECO:0000313" key="2">
    <source>
        <dbReference type="Proteomes" id="UP000244900"/>
    </source>
</evidence>
<protein>
    <submittedName>
        <fullName evidence="1">Uncharacterized protein</fullName>
    </submittedName>
</protein>
<proteinExistence type="predicted"/>
<dbReference type="EMBL" id="CP029188">
    <property type="protein sequence ID" value="AWI33232.1"/>
    <property type="molecule type" value="Genomic_DNA"/>
</dbReference>
<dbReference type="OrthoDB" id="4223559at2"/>
<reference evidence="1 2" key="1">
    <citation type="submission" date="2018-05" db="EMBL/GenBank/DDBJ databases">
        <title>Complete genome sequence of sponge-derived Streptomyces sp. HNM0039.</title>
        <authorList>
            <person name="Huang X."/>
            <person name="Zhou S."/>
        </authorList>
    </citation>
    <scope>NUCLEOTIDE SEQUENCE [LARGE SCALE GENOMIC DNA]</scope>
    <source>
        <strain evidence="1 2">HNM0039</strain>
    </source>
</reference>
<sequence>MSTVSERREAPSLDEPPIDVELIGDSTETALVMQLGTSTREDVNTRTPILIGHLQQLLAEELGADKDETVRRLFHEAYRLLDLKTRPAPDATTFAAYMFMGEVASLTRRFLWVYTQRSRTGVA</sequence>
<evidence type="ECO:0000313" key="1">
    <source>
        <dbReference type="EMBL" id="AWI33232.1"/>
    </source>
</evidence>
<gene>
    <name evidence="1" type="ORF">DDW44_27500</name>
</gene>
<keyword evidence="2" id="KW-1185">Reference proteome</keyword>
<dbReference type="AlphaFoldDB" id="A0A2S1T3G5"/>
<accession>A0A2S1T3G5</accession>